<reference evidence="2 3" key="1">
    <citation type="submission" date="2024-02" db="EMBL/GenBank/DDBJ databases">
        <title>Roseibium algae sp. nov., isolated from marine alga (Grateloupia sp.), showing potential in myo-inositol conversion.</title>
        <authorList>
            <person name="Wang Y."/>
        </authorList>
    </citation>
    <scope>NUCLEOTIDE SEQUENCE [LARGE SCALE GENOMIC DNA]</scope>
    <source>
        <strain evidence="2 3">H3510</strain>
    </source>
</reference>
<dbReference type="CDD" id="cd04301">
    <property type="entry name" value="NAT_SF"/>
    <property type="match status" value="1"/>
</dbReference>
<keyword evidence="3" id="KW-1185">Reference proteome</keyword>
<dbReference type="Pfam" id="PF13673">
    <property type="entry name" value="Acetyltransf_10"/>
    <property type="match status" value="1"/>
</dbReference>
<comment type="caution">
    <text evidence="2">The sequence shown here is derived from an EMBL/GenBank/DDBJ whole genome shotgun (WGS) entry which is preliminary data.</text>
</comment>
<feature type="domain" description="N-acetyltransferase" evidence="1">
    <location>
        <begin position="7"/>
        <end position="152"/>
    </location>
</feature>
<dbReference type="SUPFAM" id="SSF55729">
    <property type="entry name" value="Acyl-CoA N-acyltransferases (Nat)"/>
    <property type="match status" value="1"/>
</dbReference>
<dbReference type="Gene3D" id="3.40.630.30">
    <property type="match status" value="1"/>
</dbReference>
<sequence length="152" mass="17358">MSLPSNIQFLPCTTGDGDQLADLRRDAMRPSLEAIGRFDSTRVRTRFLEGFISEDTWQIRDDNQLAGFFVLRSKEDHLYLDHLYIAPDCQGRGIGNVVMKVVKAKATLKCQPIRLRSLKIGPSNGFYQSQGFRITSSDDLDNWYEWLPEGLQ</sequence>
<gene>
    <name evidence="2" type="ORF">V6575_05140</name>
</gene>
<dbReference type="InterPro" id="IPR000182">
    <property type="entry name" value="GNAT_dom"/>
</dbReference>
<dbReference type="EC" id="2.3.1.-" evidence="2"/>
<dbReference type="RefSeq" id="WP_340273043.1">
    <property type="nucleotide sequence ID" value="NZ_JBAKIA010000002.1"/>
</dbReference>
<protein>
    <submittedName>
        <fullName evidence="2">GNAT family N-acetyltransferase</fullName>
        <ecNumber evidence="2">2.3.1.-</ecNumber>
    </submittedName>
</protein>
<dbReference type="Proteomes" id="UP001385499">
    <property type="component" value="Unassembled WGS sequence"/>
</dbReference>
<keyword evidence="2" id="KW-0808">Transferase</keyword>
<organism evidence="2 3">
    <name type="scientific">Roseibium algae</name>
    <dbReference type="NCBI Taxonomy" id="3123038"/>
    <lineage>
        <taxon>Bacteria</taxon>
        <taxon>Pseudomonadati</taxon>
        <taxon>Pseudomonadota</taxon>
        <taxon>Alphaproteobacteria</taxon>
        <taxon>Hyphomicrobiales</taxon>
        <taxon>Stappiaceae</taxon>
        <taxon>Roseibium</taxon>
    </lineage>
</organism>
<evidence type="ECO:0000313" key="2">
    <source>
        <dbReference type="EMBL" id="MEJ8473463.1"/>
    </source>
</evidence>
<dbReference type="EMBL" id="JBAKIA010000002">
    <property type="protein sequence ID" value="MEJ8473463.1"/>
    <property type="molecule type" value="Genomic_DNA"/>
</dbReference>
<dbReference type="PROSITE" id="PS51186">
    <property type="entry name" value="GNAT"/>
    <property type="match status" value="1"/>
</dbReference>
<dbReference type="InterPro" id="IPR016181">
    <property type="entry name" value="Acyl_CoA_acyltransferase"/>
</dbReference>
<evidence type="ECO:0000313" key="3">
    <source>
        <dbReference type="Proteomes" id="UP001385499"/>
    </source>
</evidence>
<keyword evidence="2" id="KW-0012">Acyltransferase</keyword>
<evidence type="ECO:0000259" key="1">
    <source>
        <dbReference type="PROSITE" id="PS51186"/>
    </source>
</evidence>
<accession>A0ABU8TH25</accession>
<dbReference type="GO" id="GO:0016746">
    <property type="term" value="F:acyltransferase activity"/>
    <property type="evidence" value="ECO:0007669"/>
    <property type="project" value="UniProtKB-KW"/>
</dbReference>
<proteinExistence type="predicted"/>
<name>A0ABU8TH25_9HYPH</name>